<name>A0A934K8U5_9BACT</name>
<dbReference type="GO" id="GO:1990904">
    <property type="term" value="C:ribonucleoprotein complex"/>
    <property type="evidence" value="ECO:0007669"/>
    <property type="project" value="UniProtKB-KW"/>
</dbReference>
<dbReference type="InterPro" id="IPR012677">
    <property type="entry name" value="Nucleotide-bd_a/b_plait_sf"/>
</dbReference>
<dbReference type="Gene3D" id="3.30.70.330">
    <property type="match status" value="1"/>
</dbReference>
<evidence type="ECO:0000256" key="4">
    <source>
        <dbReference type="ARBA" id="ARBA00022980"/>
    </source>
</evidence>
<dbReference type="RefSeq" id="WP_338176499.1">
    <property type="nucleotide sequence ID" value="NZ_JAEKNQ010000013.1"/>
</dbReference>
<gene>
    <name evidence="6 8" type="primary">rplW</name>
    <name evidence="8" type="ORF">JF888_02775</name>
</gene>
<dbReference type="Pfam" id="PF00276">
    <property type="entry name" value="Ribosomal_L23"/>
    <property type="match status" value="1"/>
</dbReference>
<dbReference type="Proteomes" id="UP000620075">
    <property type="component" value="Unassembled WGS sequence"/>
</dbReference>
<keyword evidence="4 6" id="KW-0689">Ribosomal protein</keyword>
<dbReference type="InterPro" id="IPR012678">
    <property type="entry name" value="Ribosomal_uL23/eL15/eS24_sf"/>
</dbReference>
<organism evidence="8 9">
    <name type="scientific">Candidatus Dormiibacter inghamiae</name>
    <dbReference type="NCBI Taxonomy" id="3127013"/>
    <lineage>
        <taxon>Bacteria</taxon>
        <taxon>Bacillati</taxon>
        <taxon>Candidatus Dormiibacterota</taxon>
        <taxon>Candidatus Dormibacteria</taxon>
        <taxon>Candidatus Dormibacterales</taxon>
        <taxon>Candidatus Dormibacteraceae</taxon>
        <taxon>Candidatus Dormiibacter</taxon>
    </lineage>
</organism>
<comment type="caution">
    <text evidence="8">The sequence shown here is derived from an EMBL/GenBank/DDBJ whole genome shotgun (WGS) entry which is preliminary data.</text>
</comment>
<dbReference type="AlphaFoldDB" id="A0A934K8U5"/>
<evidence type="ECO:0000256" key="3">
    <source>
        <dbReference type="ARBA" id="ARBA00022884"/>
    </source>
</evidence>
<comment type="similarity">
    <text evidence="1 6 7">Belongs to the universal ribosomal protein uL23 family.</text>
</comment>
<evidence type="ECO:0000256" key="5">
    <source>
        <dbReference type="ARBA" id="ARBA00023274"/>
    </source>
</evidence>
<dbReference type="GO" id="GO:0005840">
    <property type="term" value="C:ribosome"/>
    <property type="evidence" value="ECO:0007669"/>
    <property type="project" value="UniProtKB-KW"/>
</dbReference>
<dbReference type="InterPro" id="IPR013025">
    <property type="entry name" value="Ribosomal_uL23-like"/>
</dbReference>
<dbReference type="PANTHER" id="PTHR12059:SF5">
    <property type="entry name" value="LARGE RIBOSOMAL SUBUNIT PROTEIN UL23M"/>
    <property type="match status" value="1"/>
</dbReference>
<proteinExistence type="inferred from homology"/>
<comment type="function">
    <text evidence="6">One of the early assembly proteins it binds 23S rRNA. One of the proteins that surrounds the polypeptide exit tunnel on the outside of the ribosome. Forms the main docking site for trigger factor binding to the ribosome.</text>
</comment>
<comment type="subunit">
    <text evidence="6">Part of the 50S ribosomal subunit. Contacts protein L29, and trigger factor when it is bound to the ribosome.</text>
</comment>
<dbReference type="PROSITE" id="PS00050">
    <property type="entry name" value="RIBOSOMAL_L23"/>
    <property type="match status" value="1"/>
</dbReference>
<evidence type="ECO:0000256" key="7">
    <source>
        <dbReference type="RuleBase" id="RU003934"/>
    </source>
</evidence>
<dbReference type="GO" id="GO:0003735">
    <property type="term" value="F:structural constituent of ribosome"/>
    <property type="evidence" value="ECO:0007669"/>
    <property type="project" value="InterPro"/>
</dbReference>
<dbReference type="SUPFAM" id="SSF54189">
    <property type="entry name" value="Ribosomal proteins S24e, L23 and L15e"/>
    <property type="match status" value="1"/>
</dbReference>
<dbReference type="GO" id="GO:0006412">
    <property type="term" value="P:translation"/>
    <property type="evidence" value="ECO:0007669"/>
    <property type="project" value="UniProtKB-UniRule"/>
</dbReference>
<dbReference type="NCBIfam" id="NF004363">
    <property type="entry name" value="PRK05738.2-4"/>
    <property type="match status" value="1"/>
</dbReference>
<evidence type="ECO:0000256" key="2">
    <source>
        <dbReference type="ARBA" id="ARBA00022730"/>
    </source>
</evidence>
<dbReference type="GO" id="GO:0019843">
    <property type="term" value="F:rRNA binding"/>
    <property type="evidence" value="ECO:0007669"/>
    <property type="project" value="UniProtKB-UniRule"/>
</dbReference>
<evidence type="ECO:0000313" key="8">
    <source>
        <dbReference type="EMBL" id="MBJ7602109.1"/>
    </source>
</evidence>
<dbReference type="PANTHER" id="PTHR12059">
    <property type="entry name" value="RIBOSOMAL PROTEIN L23-RELATED"/>
    <property type="match status" value="1"/>
</dbReference>
<evidence type="ECO:0000313" key="9">
    <source>
        <dbReference type="Proteomes" id="UP000620075"/>
    </source>
</evidence>
<dbReference type="EMBL" id="JAEKNQ010000013">
    <property type="protein sequence ID" value="MBJ7602109.1"/>
    <property type="molecule type" value="Genomic_DNA"/>
</dbReference>
<accession>A0A934K8U5</accession>
<keyword evidence="2 6" id="KW-0699">rRNA-binding</keyword>
<protein>
    <recommendedName>
        <fullName evidence="6">Large ribosomal subunit protein uL23</fullName>
    </recommendedName>
</protein>
<keyword evidence="3 6" id="KW-0694">RNA-binding</keyword>
<dbReference type="InterPro" id="IPR001014">
    <property type="entry name" value="Ribosomal_uL23_CS"/>
</dbReference>
<sequence>MRAPVEVLFGPLVSERSYALYQEGRYTFRVAPDATKNEIAKALEEHYQEQGVRVRAVNTVNVRGKVRRTGRRGLSGRTADWKKAIVTLAPGQKIEGLFGSL</sequence>
<evidence type="ECO:0000256" key="1">
    <source>
        <dbReference type="ARBA" id="ARBA00006700"/>
    </source>
</evidence>
<keyword evidence="5 6" id="KW-0687">Ribonucleoprotein</keyword>
<reference evidence="8 9" key="1">
    <citation type="submission" date="2020-10" db="EMBL/GenBank/DDBJ databases">
        <title>Ca. Dormibacterota MAGs.</title>
        <authorList>
            <person name="Montgomery K."/>
        </authorList>
    </citation>
    <scope>NUCLEOTIDE SEQUENCE [LARGE SCALE GENOMIC DNA]</scope>
    <source>
        <strain evidence="8">SC8811_S16_3</strain>
    </source>
</reference>
<dbReference type="HAMAP" id="MF_01369_B">
    <property type="entry name" value="Ribosomal_uL23_B"/>
    <property type="match status" value="1"/>
</dbReference>
<evidence type="ECO:0000256" key="6">
    <source>
        <dbReference type="HAMAP-Rule" id="MF_01369"/>
    </source>
</evidence>